<protein>
    <recommendedName>
        <fullName evidence="5">CAP-Gly domain-containing protein</fullName>
    </recommendedName>
</protein>
<evidence type="ECO:0000256" key="3">
    <source>
        <dbReference type="ARBA" id="ARBA00023186"/>
    </source>
</evidence>
<dbReference type="PANTHER" id="PTHR18916">
    <property type="entry name" value="DYNACTIN 1-RELATED MICROTUBULE-BINDING"/>
    <property type="match status" value="1"/>
</dbReference>
<evidence type="ECO:0000256" key="2">
    <source>
        <dbReference type="ARBA" id="ARBA00022490"/>
    </source>
</evidence>
<comment type="caution">
    <text evidence="6">The sequence shown here is derived from an EMBL/GenBank/DDBJ whole genome shotgun (WGS) entry which is preliminary data.</text>
</comment>
<dbReference type="SMART" id="SM01052">
    <property type="entry name" value="CAP_GLY"/>
    <property type="match status" value="1"/>
</dbReference>
<dbReference type="Pfam" id="PF14560">
    <property type="entry name" value="Ubiquitin_2"/>
    <property type="match status" value="1"/>
</dbReference>
<dbReference type="GO" id="GO:0031122">
    <property type="term" value="P:cytoplasmic microtubule organization"/>
    <property type="evidence" value="ECO:0007669"/>
    <property type="project" value="EnsemblFungi"/>
</dbReference>
<proteinExistence type="inferred from homology"/>
<dbReference type="InterPro" id="IPR000626">
    <property type="entry name" value="Ubiquitin-like_dom"/>
</dbReference>
<dbReference type="GO" id="GO:0005829">
    <property type="term" value="C:cytosol"/>
    <property type="evidence" value="ECO:0007669"/>
    <property type="project" value="UniProtKB-ARBA"/>
</dbReference>
<dbReference type="CDD" id="cd01789">
    <property type="entry name" value="Ubl_TBCB"/>
    <property type="match status" value="1"/>
</dbReference>
<dbReference type="GO" id="GO:0007021">
    <property type="term" value="P:tubulin complex assembly"/>
    <property type="evidence" value="ECO:0007669"/>
    <property type="project" value="InterPro"/>
</dbReference>
<dbReference type="GO" id="GO:0005938">
    <property type="term" value="C:cell cortex"/>
    <property type="evidence" value="ECO:0007669"/>
    <property type="project" value="TreeGrafter"/>
</dbReference>
<dbReference type="AlphaFoldDB" id="A0A1Y2CAZ3"/>
<dbReference type="InterPro" id="IPR029071">
    <property type="entry name" value="Ubiquitin-like_domsf"/>
</dbReference>
<dbReference type="OrthoDB" id="2130750at2759"/>
<comment type="subcellular location">
    <subcellularLocation>
        <location evidence="1">Cytoplasm</location>
    </subcellularLocation>
</comment>
<comment type="similarity">
    <text evidence="4">Belongs to the TBCB family.</text>
</comment>
<dbReference type="SUPFAM" id="SSF54236">
    <property type="entry name" value="Ubiquitin-like"/>
    <property type="match status" value="1"/>
</dbReference>
<keyword evidence="7" id="KW-1185">Reference proteome</keyword>
<dbReference type="GO" id="GO:0043014">
    <property type="term" value="F:alpha-tubulin binding"/>
    <property type="evidence" value="ECO:0007669"/>
    <property type="project" value="InterPro"/>
</dbReference>
<dbReference type="FunFam" id="2.30.30.190:FF:000013">
    <property type="entry name" value="Tubulin-folding cofactor B"/>
    <property type="match status" value="1"/>
</dbReference>
<dbReference type="GO" id="GO:0035371">
    <property type="term" value="C:microtubule plus-end"/>
    <property type="evidence" value="ECO:0007669"/>
    <property type="project" value="TreeGrafter"/>
</dbReference>
<accession>A0A1Y2CAZ3</accession>
<dbReference type="GO" id="GO:0051010">
    <property type="term" value="F:microtubule plus-end binding"/>
    <property type="evidence" value="ECO:0007669"/>
    <property type="project" value="TreeGrafter"/>
</dbReference>
<evidence type="ECO:0000313" key="6">
    <source>
        <dbReference type="EMBL" id="ORY44202.1"/>
    </source>
</evidence>
<dbReference type="InterPro" id="IPR045172">
    <property type="entry name" value="TBCB_Ubl"/>
</dbReference>
<sequence>MAATSHSLLHNPTATFSRAVVTVFVSSEGVTSERRFDRGTSIAALKERLEPITGIPTSSMRLTLFSASDSPLCQIDDDEKLLGFYPIDNFCRIHATDSNPHRQKGAFTDVSQVKKFEITDEEYEKRNDSVRAFKQRMKLGRFADAASTTSSTPAQDEFKEEASKINVGDRCQVISEEAGGLAKRGTVKFVGLTQFKPGYWVGIEYDEPVGKHDGSVGGERYFDAKNKYAAFARPNRVQVGDYPEEDLFSDLEDDEM</sequence>
<dbReference type="STRING" id="329046.A0A1Y2CAZ3"/>
<organism evidence="6 7">
    <name type="scientific">Rhizoclosmatium globosum</name>
    <dbReference type="NCBI Taxonomy" id="329046"/>
    <lineage>
        <taxon>Eukaryota</taxon>
        <taxon>Fungi</taxon>
        <taxon>Fungi incertae sedis</taxon>
        <taxon>Chytridiomycota</taxon>
        <taxon>Chytridiomycota incertae sedis</taxon>
        <taxon>Chytridiomycetes</taxon>
        <taxon>Chytridiales</taxon>
        <taxon>Chytriomycetaceae</taxon>
        <taxon>Rhizoclosmatium</taxon>
    </lineage>
</organism>
<dbReference type="InterPro" id="IPR036859">
    <property type="entry name" value="CAP-Gly_dom_sf"/>
</dbReference>
<dbReference type="Gene3D" id="3.10.20.90">
    <property type="entry name" value="Phosphatidylinositol 3-kinase Catalytic Subunit, Chain A, domain 1"/>
    <property type="match status" value="1"/>
</dbReference>
<reference evidence="6 7" key="1">
    <citation type="submission" date="2016-07" db="EMBL/GenBank/DDBJ databases">
        <title>Pervasive Adenine N6-methylation of Active Genes in Fungi.</title>
        <authorList>
            <consortium name="DOE Joint Genome Institute"/>
            <person name="Mondo S.J."/>
            <person name="Dannebaum R.O."/>
            <person name="Kuo R.C."/>
            <person name="Labutti K."/>
            <person name="Haridas S."/>
            <person name="Kuo A."/>
            <person name="Salamov A."/>
            <person name="Ahrendt S.R."/>
            <person name="Lipzen A."/>
            <person name="Sullivan W."/>
            <person name="Andreopoulos W.B."/>
            <person name="Clum A."/>
            <person name="Lindquist E."/>
            <person name="Daum C."/>
            <person name="Ramamoorthy G.K."/>
            <person name="Gryganskyi A."/>
            <person name="Culley D."/>
            <person name="Magnuson J.K."/>
            <person name="James T.Y."/>
            <person name="O'Malley M.A."/>
            <person name="Stajich J.E."/>
            <person name="Spatafora J.W."/>
            <person name="Visel A."/>
            <person name="Grigoriev I.V."/>
        </authorList>
    </citation>
    <scope>NUCLEOTIDE SEQUENCE [LARGE SCALE GENOMIC DNA]</scope>
    <source>
        <strain evidence="6 7">JEL800</strain>
    </source>
</reference>
<dbReference type="InterPro" id="IPR000938">
    <property type="entry name" value="CAP-Gly_domain"/>
</dbReference>
<keyword evidence="3" id="KW-0143">Chaperone</keyword>
<dbReference type="SUPFAM" id="SSF74924">
    <property type="entry name" value="Cap-Gly domain"/>
    <property type="match status" value="1"/>
</dbReference>
<dbReference type="PROSITE" id="PS00845">
    <property type="entry name" value="CAP_GLY_1"/>
    <property type="match status" value="1"/>
</dbReference>
<evidence type="ECO:0000259" key="5">
    <source>
        <dbReference type="PROSITE" id="PS50245"/>
    </source>
</evidence>
<dbReference type="Gene3D" id="2.30.30.190">
    <property type="entry name" value="CAP Gly-rich-like domain"/>
    <property type="match status" value="1"/>
</dbReference>
<dbReference type="PROSITE" id="PS50245">
    <property type="entry name" value="CAP_GLY_2"/>
    <property type="match status" value="1"/>
</dbReference>
<dbReference type="Pfam" id="PF01302">
    <property type="entry name" value="CAP_GLY"/>
    <property type="match status" value="1"/>
</dbReference>
<evidence type="ECO:0000256" key="4">
    <source>
        <dbReference type="ARBA" id="ARBA00025779"/>
    </source>
</evidence>
<feature type="domain" description="CAP-Gly" evidence="5">
    <location>
        <begin position="191"/>
        <end position="233"/>
    </location>
</feature>
<dbReference type="Proteomes" id="UP000193642">
    <property type="component" value="Unassembled WGS sequence"/>
</dbReference>
<name>A0A1Y2CAZ3_9FUNG</name>
<dbReference type="EMBL" id="MCGO01000023">
    <property type="protein sequence ID" value="ORY44202.1"/>
    <property type="molecule type" value="Genomic_DNA"/>
</dbReference>
<dbReference type="PANTHER" id="PTHR18916:SF85">
    <property type="entry name" value="TUBULIN-FOLDING COFACTOR B"/>
    <property type="match status" value="1"/>
</dbReference>
<evidence type="ECO:0000313" key="7">
    <source>
        <dbReference type="Proteomes" id="UP000193642"/>
    </source>
</evidence>
<evidence type="ECO:0000256" key="1">
    <source>
        <dbReference type="ARBA" id="ARBA00004496"/>
    </source>
</evidence>
<gene>
    <name evidence="6" type="ORF">BCR33DRAFT_697891</name>
</gene>
<dbReference type="GO" id="GO:0007023">
    <property type="term" value="P:post-chaperonin tubulin folding pathway"/>
    <property type="evidence" value="ECO:0007669"/>
    <property type="project" value="InterPro"/>
</dbReference>
<keyword evidence="2" id="KW-0963">Cytoplasm</keyword>
<dbReference type="GO" id="GO:0005634">
    <property type="term" value="C:nucleus"/>
    <property type="evidence" value="ECO:0007669"/>
    <property type="project" value="TreeGrafter"/>
</dbReference>